<dbReference type="STRING" id="4577.A0A1D6Q2W2"/>
<accession>A0A1D6Q2W2</accession>
<dbReference type="InterPro" id="IPR036514">
    <property type="entry name" value="SGNH_hydro_sf"/>
</dbReference>
<dbReference type="EMBL" id="CM000780">
    <property type="protein sequence ID" value="AQK52918.1"/>
    <property type="molecule type" value="Genomic_DNA"/>
</dbReference>
<organism evidence="2">
    <name type="scientific">Zea mays</name>
    <name type="common">Maize</name>
    <dbReference type="NCBI Taxonomy" id="4577"/>
    <lineage>
        <taxon>Eukaryota</taxon>
        <taxon>Viridiplantae</taxon>
        <taxon>Streptophyta</taxon>
        <taxon>Embryophyta</taxon>
        <taxon>Tracheophyta</taxon>
        <taxon>Spermatophyta</taxon>
        <taxon>Magnoliopsida</taxon>
        <taxon>Liliopsida</taxon>
        <taxon>Poales</taxon>
        <taxon>Poaceae</taxon>
        <taxon>PACMAD clade</taxon>
        <taxon>Panicoideae</taxon>
        <taxon>Andropogonodae</taxon>
        <taxon>Andropogoneae</taxon>
        <taxon>Tripsacinae</taxon>
        <taxon>Zea</taxon>
    </lineage>
</organism>
<name>A0A1D6Q2W2_MAIZE</name>
<dbReference type="InParanoid" id="A0A1D6Q2W2"/>
<feature type="compositionally biased region" description="Polar residues" evidence="1">
    <location>
        <begin position="81"/>
        <end position="94"/>
    </location>
</feature>
<feature type="region of interest" description="Disordered" evidence="1">
    <location>
        <begin position="75"/>
        <end position="94"/>
    </location>
</feature>
<evidence type="ECO:0000256" key="1">
    <source>
        <dbReference type="SAM" id="MobiDB-lite"/>
    </source>
</evidence>
<sequence length="269" mass="29705">MNWVLESLLCPTSLGCIPYVRALEFMPTGECSASANRVTEGYNKKLKRMVEKMNQEMGPESKFVYVNTKEFGSAEAEEGTRSNGNNDDLGGSSSTKPMEAMPYAVASILASDAGASSCSLLNWHFELRAERELSKGLFVPECFIFINQNQHLSYLQLRPRMFGKDDVDKAEFFNEIKDICKCWLTPGELSVNKAPGGCASTRNDEHGEVNLGSQVCAAGWFSSDRVLDPLRRAYSSASLLSDRIPVTTSLKRQFSLAWPGPPTSLVTLF</sequence>
<evidence type="ECO:0000313" key="2">
    <source>
        <dbReference type="EMBL" id="AQK52918.1"/>
    </source>
</evidence>
<gene>
    <name evidence="2" type="ORF">ZEAMMB73_Zm00001d050684</name>
</gene>
<dbReference type="Gene3D" id="3.40.50.1110">
    <property type="entry name" value="SGNH hydrolase"/>
    <property type="match status" value="1"/>
</dbReference>
<dbReference type="AlphaFoldDB" id="A0A1D6Q2W2"/>
<protein>
    <submittedName>
        <fullName evidence="2">Uncharacterized protein</fullName>
    </submittedName>
</protein>
<dbReference type="IntAct" id="A0A1D6Q2W2">
    <property type="interactions" value="3"/>
</dbReference>
<proteinExistence type="predicted"/>
<reference evidence="2" key="1">
    <citation type="submission" date="2015-12" db="EMBL/GenBank/DDBJ databases">
        <title>Update maize B73 reference genome by single molecule sequencing technologies.</title>
        <authorList>
            <consortium name="Maize Genome Sequencing Project"/>
            <person name="Ware D."/>
        </authorList>
    </citation>
    <scope>NUCLEOTIDE SEQUENCE</scope>
    <source>
        <tissue evidence="2">Seedling</tissue>
    </source>
</reference>
<dbReference type="SMR" id="A0A1D6Q2W2"/>